<protein>
    <submittedName>
        <fullName evidence="1">Uncharacterized protein</fullName>
    </submittedName>
</protein>
<dbReference type="EMBL" id="FUYR01000002">
    <property type="protein sequence ID" value="SKB74177.1"/>
    <property type="molecule type" value="Genomic_DNA"/>
</dbReference>
<dbReference type="OrthoDB" id="978976at2"/>
<proteinExistence type="predicted"/>
<keyword evidence="2" id="KW-1185">Reference proteome</keyword>
<dbReference type="AlphaFoldDB" id="A0A1T5DQY3"/>
<evidence type="ECO:0000313" key="2">
    <source>
        <dbReference type="Proteomes" id="UP000189981"/>
    </source>
</evidence>
<dbReference type="STRING" id="572036.SAMN05661099_2534"/>
<accession>A0A1T5DQY3</accession>
<sequence>MAISLYKPFDTLNFSKQQCFLTGEKLTSTEEEISVFPVWLMQEYELHDQPFKLLDESMSTYKDMKLPCSNLTYANGIEPLEDEIRAAFLKGYDAVIEVPQTKLFQWIGKMIYGILFNEIRIGIRQQKAYNEEFVFSQSLIHKFSNLHIMLQSMIIPVEFDGNLPWTICVFKIESEQDLFNYRDEINTLTFSLGMKDFGIVACLQDNGANALYHKEILEKIGQKALHPIQFEEICGKFFYSNYLFNRLPEYTIMPTADTIYIEPMPLRGMSNKPLFDMWQNKVYGQVLENFWKPWGLILFEIIKDPDNPLSFLLDQEGNLKAPASVELPSN</sequence>
<name>A0A1T5DQY3_9SPHI</name>
<dbReference type="Proteomes" id="UP000189981">
    <property type="component" value="Unassembled WGS sequence"/>
</dbReference>
<evidence type="ECO:0000313" key="1">
    <source>
        <dbReference type="EMBL" id="SKB74177.1"/>
    </source>
</evidence>
<organism evidence="1 2">
    <name type="scientific">Daejeonella lutea</name>
    <dbReference type="NCBI Taxonomy" id="572036"/>
    <lineage>
        <taxon>Bacteria</taxon>
        <taxon>Pseudomonadati</taxon>
        <taxon>Bacteroidota</taxon>
        <taxon>Sphingobacteriia</taxon>
        <taxon>Sphingobacteriales</taxon>
        <taxon>Sphingobacteriaceae</taxon>
        <taxon>Daejeonella</taxon>
    </lineage>
</organism>
<gene>
    <name evidence="1" type="ORF">SAMN05661099_2534</name>
</gene>
<dbReference type="RefSeq" id="WP_079703031.1">
    <property type="nucleotide sequence ID" value="NZ_FUYR01000002.1"/>
</dbReference>
<reference evidence="2" key="1">
    <citation type="submission" date="2017-02" db="EMBL/GenBank/DDBJ databases">
        <authorList>
            <person name="Varghese N."/>
            <person name="Submissions S."/>
        </authorList>
    </citation>
    <scope>NUCLEOTIDE SEQUENCE [LARGE SCALE GENOMIC DNA]</scope>
    <source>
        <strain evidence="2">DSM 22385</strain>
    </source>
</reference>